<dbReference type="EMBL" id="JAEUBG010003254">
    <property type="protein sequence ID" value="KAH3683045.1"/>
    <property type="molecule type" value="Genomic_DNA"/>
</dbReference>
<reference evidence="1" key="1">
    <citation type="journal article" date="2021" name="Open Biol.">
        <title>Shared evolutionary footprints suggest mitochondrial oxidative damage underlies multiple complex I losses in fungi.</title>
        <authorList>
            <person name="Schikora-Tamarit M.A."/>
            <person name="Marcet-Houben M."/>
            <person name="Nosek J."/>
            <person name="Gabaldon T."/>
        </authorList>
    </citation>
    <scope>NUCLEOTIDE SEQUENCE</scope>
    <source>
        <strain evidence="1">CBS2887</strain>
    </source>
</reference>
<evidence type="ECO:0000313" key="2">
    <source>
        <dbReference type="Proteomes" id="UP000774326"/>
    </source>
</evidence>
<feature type="non-terminal residue" evidence="1">
    <location>
        <position position="1"/>
    </location>
</feature>
<evidence type="ECO:0000313" key="1">
    <source>
        <dbReference type="EMBL" id="KAH3683045.1"/>
    </source>
</evidence>
<comment type="caution">
    <text evidence="1">The sequence shown here is derived from an EMBL/GenBank/DDBJ whole genome shotgun (WGS) entry which is preliminary data.</text>
</comment>
<reference evidence="1" key="2">
    <citation type="submission" date="2021-01" db="EMBL/GenBank/DDBJ databases">
        <authorList>
            <person name="Schikora-Tamarit M.A."/>
        </authorList>
    </citation>
    <scope>NUCLEOTIDE SEQUENCE</scope>
    <source>
        <strain evidence="1">CBS2887</strain>
    </source>
</reference>
<accession>A0A9P8TLF8</accession>
<protein>
    <submittedName>
        <fullName evidence="1">Uncharacterized protein</fullName>
    </submittedName>
</protein>
<proteinExistence type="predicted"/>
<dbReference type="AlphaFoldDB" id="A0A9P8TLF8"/>
<organism evidence="1 2">
    <name type="scientific">Wickerhamomyces pijperi</name>
    <name type="common">Yeast</name>
    <name type="synonym">Pichia pijperi</name>
    <dbReference type="NCBI Taxonomy" id="599730"/>
    <lineage>
        <taxon>Eukaryota</taxon>
        <taxon>Fungi</taxon>
        <taxon>Dikarya</taxon>
        <taxon>Ascomycota</taxon>
        <taxon>Saccharomycotina</taxon>
        <taxon>Saccharomycetes</taxon>
        <taxon>Phaffomycetales</taxon>
        <taxon>Wickerhamomycetaceae</taxon>
        <taxon>Wickerhamomyces</taxon>
    </lineage>
</organism>
<dbReference type="Proteomes" id="UP000774326">
    <property type="component" value="Unassembled WGS sequence"/>
</dbReference>
<sequence>NLMLRSTKASAASEYCGPKALQWPHHGAKNSASTNGFSLKNLEKVLEVNLTTAESGLAMASCSEPAA</sequence>
<gene>
    <name evidence="1" type="ORF">WICPIJ_005981</name>
</gene>
<name>A0A9P8TLF8_WICPI</name>
<keyword evidence="2" id="KW-1185">Reference proteome</keyword>